<feature type="transmembrane region" description="Helical" evidence="7">
    <location>
        <begin position="369"/>
        <end position="393"/>
    </location>
</feature>
<evidence type="ECO:0000313" key="9">
    <source>
        <dbReference type="EMBL" id="GIH79409.1"/>
    </source>
</evidence>
<dbReference type="GO" id="GO:0044874">
    <property type="term" value="P:lipoprotein localization to outer membrane"/>
    <property type="evidence" value="ECO:0007669"/>
    <property type="project" value="TreeGrafter"/>
</dbReference>
<dbReference type="InterPro" id="IPR003838">
    <property type="entry name" value="ABC3_permease_C"/>
</dbReference>
<dbReference type="PANTHER" id="PTHR30489:SF0">
    <property type="entry name" value="LIPOPROTEIN-RELEASING SYSTEM TRANSMEMBRANE PROTEIN LOLE"/>
    <property type="match status" value="1"/>
</dbReference>
<feature type="transmembrane region" description="Helical" evidence="7">
    <location>
        <begin position="442"/>
        <end position="463"/>
    </location>
</feature>
<evidence type="ECO:0000256" key="4">
    <source>
        <dbReference type="ARBA" id="ARBA00022692"/>
    </source>
</evidence>
<feature type="transmembrane region" description="Helical" evidence="7">
    <location>
        <begin position="758"/>
        <end position="780"/>
    </location>
</feature>
<sequence length="797" mass="83857">MTAIWLRLELRRRRRSLIVLALLVALATTTVLASVAGARRGMSSAERLLAETLPGHAVVLPNQAGFDWDRIRALPTVEAVATFALSGFHIEGIPGGSMTDWLPTIADDQSWRTIERPLVLEGRLPAPHSTDELAVSPYFLKRWNLQVGDTVTVLMPSPEQMDDPMRNPAAIRPAGPRFPARITGVIRSMWFSDQVDGEGFALGSYGMFTEYRANIMGSRESVNINALVRLHDGTDGIPAFKQELARATGDNNIDVWDMGQELEHINQVLAFEALSLLAFALAALAAAAILIGQSMARYCAAAVAELQSLRAVGLTPRQTVTAAALAPAVAAAAGAGLGVAGAFAASNWMPIGMAALGEPYPGLDADWLVLAPGWLAVTALAALAAAGSAWIALRGSRPAARPSAVATGAARAGLPVPVVVGARFALERGRGRGRGAVPVRPALLGAVVGVLGVLAALTFAAGVSDAGRNPARYGQTHQVNVYLGFGGRGVGADRVLPWLAGDRDVIGVNEGRNAVAQSGEIAVSTYSYAPVGRPIPTVVSEGRMPAADHEVMLAVNTARLLKAGVGDAVSLAGEDGTARGFTVTGVGFVPIGSHNGYAEGAYVTARAWDALFDTFKFHMAHVALRPGADPEATAARFQSEAGRLRLQVVFEATEPPPELAEIRDVEVLPVLLAGFLALLAVGAVGHALATAVRRRRHELAVMRALGLTRRQARWIVTVQATLIALTGLIFGIPLGLALGRALWQTVAHHAPLFYHPPVAFWALLLVGPVAIVTANLLAAWPGRLAARLRLGDVLRTE</sequence>
<evidence type="ECO:0000256" key="5">
    <source>
        <dbReference type="ARBA" id="ARBA00022989"/>
    </source>
</evidence>
<evidence type="ECO:0000313" key="10">
    <source>
        <dbReference type="Proteomes" id="UP000616724"/>
    </source>
</evidence>
<keyword evidence="10" id="KW-1185">Reference proteome</keyword>
<evidence type="ECO:0000256" key="3">
    <source>
        <dbReference type="ARBA" id="ARBA00022475"/>
    </source>
</evidence>
<comment type="caution">
    <text evidence="9">The sequence shown here is derived from an EMBL/GenBank/DDBJ whole genome shotgun (WGS) entry which is preliminary data.</text>
</comment>
<feature type="transmembrane region" description="Helical" evidence="7">
    <location>
        <begin position="268"/>
        <end position="291"/>
    </location>
</feature>
<evidence type="ECO:0000256" key="6">
    <source>
        <dbReference type="ARBA" id="ARBA00023136"/>
    </source>
</evidence>
<dbReference type="RefSeq" id="WP_203893873.1">
    <property type="nucleotide sequence ID" value="NZ_BOOH01000048.1"/>
</dbReference>
<dbReference type="Proteomes" id="UP000616724">
    <property type="component" value="Unassembled WGS sequence"/>
</dbReference>
<reference evidence="9 10" key="1">
    <citation type="submission" date="2021-01" db="EMBL/GenBank/DDBJ databases">
        <title>Whole genome shotgun sequence of Planobispora longispora NBRC 13918.</title>
        <authorList>
            <person name="Komaki H."/>
            <person name="Tamura T."/>
        </authorList>
    </citation>
    <scope>NUCLEOTIDE SEQUENCE [LARGE SCALE GENOMIC DNA]</scope>
    <source>
        <strain evidence="9 10">NBRC 13918</strain>
    </source>
</reference>
<feature type="transmembrane region" description="Helical" evidence="7">
    <location>
        <begin position="324"/>
        <end position="349"/>
    </location>
</feature>
<evidence type="ECO:0000256" key="1">
    <source>
        <dbReference type="ARBA" id="ARBA00004651"/>
    </source>
</evidence>
<protein>
    <recommendedName>
        <fullName evidence="8">ABC3 transporter permease C-terminal domain-containing protein</fullName>
    </recommendedName>
</protein>
<keyword evidence="4 7" id="KW-0812">Transmembrane</keyword>
<proteinExistence type="inferred from homology"/>
<dbReference type="PANTHER" id="PTHR30489">
    <property type="entry name" value="LIPOPROTEIN-RELEASING SYSTEM TRANSMEMBRANE PROTEIN LOLE"/>
    <property type="match status" value="1"/>
</dbReference>
<dbReference type="EMBL" id="BOOH01000048">
    <property type="protein sequence ID" value="GIH79409.1"/>
    <property type="molecule type" value="Genomic_DNA"/>
</dbReference>
<accession>A0A8J3RQN5</accession>
<gene>
    <name evidence="9" type="ORF">Plo01_58380</name>
</gene>
<feature type="domain" description="ABC3 transporter permease C-terminal" evidence="8">
    <location>
        <begin position="671"/>
        <end position="780"/>
    </location>
</feature>
<name>A0A8J3RQN5_9ACTN</name>
<organism evidence="9 10">
    <name type="scientific">Planobispora longispora</name>
    <dbReference type="NCBI Taxonomy" id="28887"/>
    <lineage>
        <taxon>Bacteria</taxon>
        <taxon>Bacillati</taxon>
        <taxon>Actinomycetota</taxon>
        <taxon>Actinomycetes</taxon>
        <taxon>Streptosporangiales</taxon>
        <taxon>Streptosporangiaceae</taxon>
        <taxon>Planobispora</taxon>
    </lineage>
</organism>
<dbReference type="InterPro" id="IPR051447">
    <property type="entry name" value="Lipoprotein-release_system"/>
</dbReference>
<comment type="similarity">
    <text evidence="2">Belongs to the ABC-4 integral membrane protein family. LolC/E subfamily.</text>
</comment>
<keyword evidence="3" id="KW-1003">Cell membrane</keyword>
<feature type="transmembrane region" description="Helical" evidence="7">
    <location>
        <begin position="713"/>
        <end position="738"/>
    </location>
</feature>
<dbReference type="Pfam" id="PF02687">
    <property type="entry name" value="FtsX"/>
    <property type="match status" value="1"/>
</dbReference>
<evidence type="ECO:0000256" key="7">
    <source>
        <dbReference type="SAM" id="Phobius"/>
    </source>
</evidence>
<evidence type="ECO:0000256" key="2">
    <source>
        <dbReference type="ARBA" id="ARBA00005236"/>
    </source>
</evidence>
<comment type="subcellular location">
    <subcellularLocation>
        <location evidence="1">Cell membrane</location>
        <topology evidence="1">Multi-pass membrane protein</topology>
    </subcellularLocation>
</comment>
<evidence type="ECO:0000259" key="8">
    <source>
        <dbReference type="Pfam" id="PF02687"/>
    </source>
</evidence>
<feature type="transmembrane region" description="Helical" evidence="7">
    <location>
        <begin position="667"/>
        <end position="692"/>
    </location>
</feature>
<dbReference type="GO" id="GO:0098797">
    <property type="term" value="C:plasma membrane protein complex"/>
    <property type="evidence" value="ECO:0007669"/>
    <property type="project" value="TreeGrafter"/>
</dbReference>
<keyword evidence="6 7" id="KW-0472">Membrane</keyword>
<dbReference type="AlphaFoldDB" id="A0A8J3RQN5"/>
<keyword evidence="5 7" id="KW-1133">Transmembrane helix</keyword>